<evidence type="ECO:0000256" key="3">
    <source>
        <dbReference type="ARBA" id="ARBA00022692"/>
    </source>
</evidence>
<keyword evidence="6 9" id="KW-0472">Membrane</keyword>
<keyword evidence="7" id="KW-0675">Receptor</keyword>
<dbReference type="Pfam" id="PF02949">
    <property type="entry name" value="7tm_6"/>
    <property type="match status" value="1"/>
</dbReference>
<dbReference type="InterPro" id="IPR004117">
    <property type="entry name" value="7tm6_olfct_rcpt"/>
</dbReference>
<evidence type="ECO:0000313" key="10">
    <source>
        <dbReference type="EMBL" id="KAJ3658567.1"/>
    </source>
</evidence>
<dbReference type="GO" id="GO:0016020">
    <property type="term" value="C:membrane"/>
    <property type="evidence" value="ECO:0007669"/>
    <property type="project" value="UniProtKB-SubCell"/>
</dbReference>
<feature type="transmembrane region" description="Helical" evidence="9">
    <location>
        <begin position="17"/>
        <end position="36"/>
    </location>
</feature>
<protein>
    <submittedName>
        <fullName evidence="10">Uncharacterized protein</fullName>
    </submittedName>
</protein>
<evidence type="ECO:0000256" key="1">
    <source>
        <dbReference type="ARBA" id="ARBA00004141"/>
    </source>
</evidence>
<evidence type="ECO:0000256" key="9">
    <source>
        <dbReference type="SAM" id="Phobius"/>
    </source>
</evidence>
<comment type="caution">
    <text evidence="10">The sequence shown here is derived from an EMBL/GenBank/DDBJ whole genome shotgun (WGS) entry which is preliminary data.</text>
</comment>
<sequence>MLNILIDKNADGMQKNLMITFVAETLFMWFKILPFLRYGEKIKRCINFFGHEDFAHKDYEERKITNECIRICRRNSTAYFYGIIATELVWNVPVLISKERKLPMYPWLPYDPLSTSLVYYVTLVYTTAGM</sequence>
<keyword evidence="8" id="KW-0807">Transducer</keyword>
<organism evidence="10 11">
    <name type="scientific">Zophobas morio</name>
    <dbReference type="NCBI Taxonomy" id="2755281"/>
    <lineage>
        <taxon>Eukaryota</taxon>
        <taxon>Metazoa</taxon>
        <taxon>Ecdysozoa</taxon>
        <taxon>Arthropoda</taxon>
        <taxon>Hexapoda</taxon>
        <taxon>Insecta</taxon>
        <taxon>Pterygota</taxon>
        <taxon>Neoptera</taxon>
        <taxon>Endopterygota</taxon>
        <taxon>Coleoptera</taxon>
        <taxon>Polyphaga</taxon>
        <taxon>Cucujiformia</taxon>
        <taxon>Tenebrionidae</taxon>
        <taxon>Zophobas</taxon>
    </lineage>
</organism>
<dbReference type="Proteomes" id="UP001168821">
    <property type="component" value="Unassembled WGS sequence"/>
</dbReference>
<dbReference type="GO" id="GO:0005549">
    <property type="term" value="F:odorant binding"/>
    <property type="evidence" value="ECO:0007669"/>
    <property type="project" value="InterPro"/>
</dbReference>
<proteinExistence type="predicted"/>
<feature type="transmembrane region" description="Helical" evidence="9">
    <location>
        <begin position="78"/>
        <end position="96"/>
    </location>
</feature>
<evidence type="ECO:0000256" key="5">
    <source>
        <dbReference type="ARBA" id="ARBA00022989"/>
    </source>
</evidence>
<dbReference type="GO" id="GO:0004984">
    <property type="term" value="F:olfactory receptor activity"/>
    <property type="evidence" value="ECO:0007669"/>
    <property type="project" value="InterPro"/>
</dbReference>
<evidence type="ECO:0000256" key="4">
    <source>
        <dbReference type="ARBA" id="ARBA00022725"/>
    </source>
</evidence>
<evidence type="ECO:0000256" key="7">
    <source>
        <dbReference type="ARBA" id="ARBA00023170"/>
    </source>
</evidence>
<gene>
    <name evidence="10" type="ORF">Zmor_010300</name>
</gene>
<evidence type="ECO:0000256" key="6">
    <source>
        <dbReference type="ARBA" id="ARBA00023136"/>
    </source>
</evidence>
<keyword evidence="5 9" id="KW-1133">Transmembrane helix</keyword>
<evidence type="ECO:0000256" key="2">
    <source>
        <dbReference type="ARBA" id="ARBA00022606"/>
    </source>
</evidence>
<dbReference type="GO" id="GO:0007165">
    <property type="term" value="P:signal transduction"/>
    <property type="evidence" value="ECO:0007669"/>
    <property type="project" value="UniProtKB-KW"/>
</dbReference>
<accession>A0AA38MJU6</accession>
<name>A0AA38MJU6_9CUCU</name>
<reference evidence="10" key="1">
    <citation type="journal article" date="2023" name="G3 (Bethesda)">
        <title>Whole genome assemblies of Zophobas morio and Tenebrio molitor.</title>
        <authorList>
            <person name="Kaur S."/>
            <person name="Stinson S.A."/>
            <person name="diCenzo G.C."/>
        </authorList>
    </citation>
    <scope>NUCLEOTIDE SEQUENCE</scope>
    <source>
        <strain evidence="10">QUZm001</strain>
    </source>
</reference>
<evidence type="ECO:0000256" key="8">
    <source>
        <dbReference type="ARBA" id="ARBA00023224"/>
    </source>
</evidence>
<comment type="subcellular location">
    <subcellularLocation>
        <location evidence="1">Membrane</location>
        <topology evidence="1">Multi-pass membrane protein</topology>
    </subcellularLocation>
</comment>
<keyword evidence="4" id="KW-0552">Olfaction</keyword>
<feature type="transmembrane region" description="Helical" evidence="9">
    <location>
        <begin position="108"/>
        <end position="128"/>
    </location>
</feature>
<dbReference type="EMBL" id="JALNTZ010000003">
    <property type="protein sequence ID" value="KAJ3658567.1"/>
    <property type="molecule type" value="Genomic_DNA"/>
</dbReference>
<dbReference type="AlphaFoldDB" id="A0AA38MJU6"/>
<keyword evidence="3 9" id="KW-0812">Transmembrane</keyword>
<keyword evidence="11" id="KW-1185">Reference proteome</keyword>
<keyword evidence="2" id="KW-0716">Sensory transduction</keyword>
<evidence type="ECO:0000313" key="11">
    <source>
        <dbReference type="Proteomes" id="UP001168821"/>
    </source>
</evidence>